<name>A0A671S9B8_9TELE</name>
<reference evidence="28" key="2">
    <citation type="submission" date="2025-09" db="UniProtKB">
        <authorList>
            <consortium name="Ensembl"/>
        </authorList>
    </citation>
    <scope>IDENTIFICATION</scope>
</reference>
<evidence type="ECO:0000256" key="20">
    <source>
        <dbReference type="ARBA" id="ARBA00073507"/>
    </source>
</evidence>
<protein>
    <recommendedName>
        <fullName evidence="20">SLIT-ROBO Rho GTPase-activating protein 2</fullName>
    </recommendedName>
</protein>
<evidence type="ECO:0000256" key="5">
    <source>
        <dbReference type="ARBA" id="ARBA00004552"/>
    </source>
</evidence>
<evidence type="ECO:0000256" key="11">
    <source>
        <dbReference type="ARBA" id="ARBA00023018"/>
    </source>
</evidence>
<keyword evidence="14" id="KW-0539">Nucleus</keyword>
<keyword evidence="11" id="KW-0770">Synapse</keyword>
<dbReference type="FunFam" id="1.20.1270.60:FF:000006">
    <property type="entry name" value="SLIT-ROBO Rho GTPase-activating protein 1 isoform 2"/>
    <property type="match status" value="1"/>
</dbReference>
<dbReference type="GO" id="GO:0005096">
    <property type="term" value="F:GTPase activator activity"/>
    <property type="evidence" value="ECO:0007669"/>
    <property type="project" value="UniProtKB-KW"/>
</dbReference>
<feature type="domain" description="SH3" evidence="25">
    <location>
        <begin position="680"/>
        <end position="739"/>
    </location>
</feature>
<evidence type="ECO:0000256" key="4">
    <source>
        <dbReference type="ARBA" id="ARBA00004514"/>
    </source>
</evidence>
<dbReference type="Gene3D" id="1.10.555.10">
    <property type="entry name" value="Rho GTPase activation protein"/>
    <property type="match status" value="1"/>
</dbReference>
<feature type="coiled-coil region" evidence="23">
    <location>
        <begin position="888"/>
        <end position="915"/>
    </location>
</feature>
<keyword evidence="17" id="KW-0968">Cytoplasmic vesicle</keyword>
<evidence type="ECO:0000256" key="19">
    <source>
        <dbReference type="ARBA" id="ARBA00034105"/>
    </source>
</evidence>
<evidence type="ECO:0000256" key="23">
    <source>
        <dbReference type="SAM" id="Coils"/>
    </source>
</evidence>
<dbReference type="InterPro" id="IPR000198">
    <property type="entry name" value="RhoGAP_dom"/>
</dbReference>
<keyword evidence="12 22" id="KW-0175">Coiled coil</keyword>
<dbReference type="CDD" id="cd04383">
    <property type="entry name" value="RhoGAP_srGAP"/>
    <property type="match status" value="1"/>
</dbReference>
<dbReference type="SMART" id="SM00326">
    <property type="entry name" value="SH3"/>
    <property type="match status" value="1"/>
</dbReference>
<dbReference type="GO" id="GO:0043197">
    <property type="term" value="C:dendritic spine"/>
    <property type="evidence" value="ECO:0007669"/>
    <property type="project" value="UniProtKB-SubCell"/>
</dbReference>
<feature type="region of interest" description="Disordered" evidence="24">
    <location>
        <begin position="931"/>
        <end position="1034"/>
    </location>
</feature>
<evidence type="ECO:0000256" key="9">
    <source>
        <dbReference type="ARBA" id="ARBA00022490"/>
    </source>
</evidence>
<dbReference type="Proteomes" id="UP000472260">
    <property type="component" value="Unassembled WGS sequence"/>
</dbReference>
<dbReference type="FunFam" id="2.30.30.40:FF:000266">
    <property type="entry name" value="SLIT-ROBO Rho GTPase-activating protein 2"/>
    <property type="match status" value="1"/>
</dbReference>
<feature type="compositionally biased region" description="Pro residues" evidence="24">
    <location>
        <begin position="1000"/>
        <end position="1017"/>
    </location>
</feature>
<evidence type="ECO:0000256" key="17">
    <source>
        <dbReference type="ARBA" id="ARBA00023329"/>
    </source>
</evidence>
<comment type="subcellular location">
    <subcellularLocation>
        <location evidence="5">Cell projection</location>
        <location evidence="5">Dendritic spine</location>
    </subcellularLocation>
    <subcellularLocation>
        <location evidence="3">Cell projection</location>
        <location evidence="3">Lamellipodium</location>
    </subcellularLocation>
    <subcellularLocation>
        <location evidence="4">Cytoplasm</location>
        <location evidence="4">Cytosol</location>
    </subcellularLocation>
    <subcellularLocation>
        <location evidence="2">Cytoplasmic vesicle</location>
        <location evidence="2">Phagosome</location>
    </subcellularLocation>
    <subcellularLocation>
        <location evidence="1">Nucleus</location>
    </subcellularLocation>
    <subcellularLocation>
        <location evidence="18">Postsynaptic cell membrane</location>
    </subcellularLocation>
    <subcellularLocation>
        <location evidence="19">Postsynaptic density</location>
    </subcellularLocation>
</comment>
<evidence type="ECO:0000256" key="1">
    <source>
        <dbReference type="ARBA" id="ARBA00004123"/>
    </source>
</evidence>
<dbReference type="Gene3D" id="1.20.1270.60">
    <property type="entry name" value="Arfaptin homology (AH) domain/BAR domain"/>
    <property type="match status" value="1"/>
</dbReference>
<evidence type="ECO:0000256" key="3">
    <source>
        <dbReference type="ARBA" id="ARBA00004510"/>
    </source>
</evidence>
<dbReference type="InterPro" id="IPR001060">
    <property type="entry name" value="FCH_dom"/>
</dbReference>
<sequence>MTYIRSQLVEQQKCLEQQTDMRVQLLQDLQDFFRKKAEIESEYSRNLEKLAERFMAKTRSTKDHQQYKKDQNLLSPVNCWYLLLNQVRRESKDHATLSDLYLNNVITRFTHVSEDNMRLLKKSKEIIFQLQEDLMKILNELYTVMKTYHMYHSETLSAENKLKEAERQGERQGRGGETVFSLRTEDRHQRRNAARKIQKMKEKRQAKYSENKLKVMKARNEYLLTVEATNASLFKYYIQDLSHLIDCCDLGYHAGLSRALRTYLSAEYSLETSRHEGLDILEGAVEGLDPSNDRQRFMETHPTAFTPPARFSFQPHMGDQVSQITALPQVQAELLLRFQQLQSRLSTLKIENEEVKKTSEATLSTIQDMVNMEDYDVSESFQHSRSTESVKSSVSDTYLSKPSLAKRRANQQETELFYFTKLKEYLEGSNLIAKLQAKHDMLKRSIAEGDDSGKAIPLIVESCIRFINLYGLQHQGIFRVSGSQVEVNDIKNSFERGNDPLTDEENNHDINSVAGVLKMYFRNLDNPLFPKEKFNDLIACVRTESLYERALSIRKILTTAPRPTLVVMRYLFAFLNHLSQYSDENMMDPGNLAICFGPTLMPTPDLLDQVSCQAHVNEIVKTIIIHHETIFPDTKELEGPVYEKCMSNTEYCESPYSEPGAFEEGEQDGGTETQTSEEEGEPVEAIAKFDYVGRSGRELAFKKGATLLLLQRASEDWWEGRHNGIDGLIPHQYVTLQEDEAMSDTLSQKADSESSTTPSDEVSSRRSLTSPTEPRIPETFISRHRKRTEALLRRIPGRLSDSHCHGNGLERSSPPVTVTVTGHFSPRELLRGNSCVDSPEHHRRLGHNANSNGNVTANINQHESLRRDRERESPPIRQSPSALNTRTINALSLSLQDLEETMSLALNELRELERQNGKSAAPDLVLDTLEQVKSSPSCPSGSTPSSLSSPSDSPSPLSPISHLPPLPPLPGPSSRRSNDPVATFKPVASPRMGVMLRPPALRPKPPILPKANPPPSQQPQNLPLSFSGDKSGTM</sequence>
<evidence type="ECO:0000256" key="13">
    <source>
        <dbReference type="ARBA" id="ARBA00023136"/>
    </source>
</evidence>
<evidence type="ECO:0000256" key="24">
    <source>
        <dbReference type="SAM" id="MobiDB-lite"/>
    </source>
</evidence>
<keyword evidence="29" id="KW-1185">Reference proteome</keyword>
<organism evidence="28 29">
    <name type="scientific">Sinocyclocheilus anshuiensis</name>
    <dbReference type="NCBI Taxonomy" id="1608454"/>
    <lineage>
        <taxon>Eukaryota</taxon>
        <taxon>Metazoa</taxon>
        <taxon>Chordata</taxon>
        <taxon>Craniata</taxon>
        <taxon>Vertebrata</taxon>
        <taxon>Euteleostomi</taxon>
        <taxon>Actinopterygii</taxon>
        <taxon>Neopterygii</taxon>
        <taxon>Teleostei</taxon>
        <taxon>Ostariophysi</taxon>
        <taxon>Cypriniformes</taxon>
        <taxon>Cyprinidae</taxon>
        <taxon>Cyprininae</taxon>
        <taxon>Sinocyclocheilus</taxon>
    </lineage>
</organism>
<dbReference type="InterPro" id="IPR027267">
    <property type="entry name" value="AH/BAR_dom_sf"/>
</dbReference>
<evidence type="ECO:0000259" key="27">
    <source>
        <dbReference type="PROSITE" id="PS51741"/>
    </source>
</evidence>
<evidence type="ECO:0000313" key="29">
    <source>
        <dbReference type="Proteomes" id="UP000472260"/>
    </source>
</evidence>
<feature type="region of interest" description="Disordered" evidence="24">
    <location>
        <begin position="655"/>
        <end position="683"/>
    </location>
</feature>
<evidence type="ECO:0000256" key="15">
    <source>
        <dbReference type="ARBA" id="ARBA00023257"/>
    </source>
</evidence>
<dbReference type="GO" id="GO:0045211">
    <property type="term" value="C:postsynaptic membrane"/>
    <property type="evidence" value="ECO:0007669"/>
    <property type="project" value="UniProtKB-SubCell"/>
</dbReference>
<evidence type="ECO:0000256" key="14">
    <source>
        <dbReference type="ARBA" id="ARBA00023242"/>
    </source>
</evidence>
<dbReference type="AlphaFoldDB" id="A0A671S9B8"/>
<evidence type="ECO:0000259" key="26">
    <source>
        <dbReference type="PROSITE" id="PS50238"/>
    </source>
</evidence>
<reference evidence="28" key="1">
    <citation type="submission" date="2025-08" db="UniProtKB">
        <authorList>
            <consortium name="Ensembl"/>
        </authorList>
    </citation>
    <scope>IDENTIFICATION</scope>
</reference>
<dbReference type="Pfam" id="PF00018">
    <property type="entry name" value="SH3_1"/>
    <property type="match status" value="1"/>
</dbReference>
<dbReference type="PROSITE" id="PS51741">
    <property type="entry name" value="F_BAR"/>
    <property type="match status" value="1"/>
</dbReference>
<feature type="compositionally biased region" description="Basic and acidic residues" evidence="24">
    <location>
        <begin position="863"/>
        <end position="874"/>
    </location>
</feature>
<feature type="compositionally biased region" description="Polar residues" evidence="24">
    <location>
        <begin position="848"/>
        <end position="862"/>
    </location>
</feature>
<dbReference type="Gene3D" id="2.30.30.40">
    <property type="entry name" value="SH3 Domains"/>
    <property type="match status" value="1"/>
</dbReference>
<feature type="compositionally biased region" description="Acidic residues" evidence="24">
    <location>
        <begin position="661"/>
        <end position="682"/>
    </location>
</feature>
<feature type="domain" description="Rho-GAP" evidence="26">
    <location>
        <begin position="440"/>
        <end position="631"/>
    </location>
</feature>
<evidence type="ECO:0000256" key="8">
    <source>
        <dbReference type="ARBA" id="ARBA00022475"/>
    </source>
</evidence>
<dbReference type="SMART" id="SM00055">
    <property type="entry name" value="FCH"/>
    <property type="match status" value="1"/>
</dbReference>
<evidence type="ECO:0000256" key="18">
    <source>
        <dbReference type="ARBA" id="ARBA00034100"/>
    </source>
</evidence>
<keyword evidence="16" id="KW-0966">Cell projection</keyword>
<evidence type="ECO:0000256" key="10">
    <source>
        <dbReference type="ARBA" id="ARBA00022902"/>
    </source>
</evidence>
<evidence type="ECO:0000256" key="22">
    <source>
        <dbReference type="PROSITE-ProRule" id="PRU01077"/>
    </source>
</evidence>
<keyword evidence="10" id="KW-0524">Neurogenesis</keyword>
<evidence type="ECO:0000256" key="16">
    <source>
        <dbReference type="ARBA" id="ARBA00023273"/>
    </source>
</evidence>
<keyword evidence="7" id="KW-0343">GTPase activation</keyword>
<dbReference type="InterPro" id="IPR001452">
    <property type="entry name" value="SH3_domain"/>
</dbReference>
<dbReference type="SUPFAM" id="SSF48350">
    <property type="entry name" value="GTPase activation domain, GAP"/>
    <property type="match status" value="1"/>
</dbReference>
<evidence type="ECO:0000259" key="25">
    <source>
        <dbReference type="PROSITE" id="PS50002"/>
    </source>
</evidence>
<dbReference type="PROSITE" id="PS50238">
    <property type="entry name" value="RHOGAP"/>
    <property type="match status" value="1"/>
</dbReference>
<evidence type="ECO:0000256" key="2">
    <source>
        <dbReference type="ARBA" id="ARBA00004262"/>
    </source>
</evidence>
<dbReference type="GO" id="GO:0005634">
    <property type="term" value="C:nucleus"/>
    <property type="evidence" value="ECO:0007669"/>
    <property type="project" value="UniProtKB-SubCell"/>
</dbReference>
<dbReference type="GO" id="GO:0045335">
    <property type="term" value="C:phagocytic vesicle"/>
    <property type="evidence" value="ECO:0007669"/>
    <property type="project" value="UniProtKB-SubCell"/>
</dbReference>
<evidence type="ECO:0000256" key="7">
    <source>
        <dbReference type="ARBA" id="ARBA00022468"/>
    </source>
</evidence>
<dbReference type="SUPFAM" id="SSF103657">
    <property type="entry name" value="BAR/IMD domain-like"/>
    <property type="match status" value="1"/>
</dbReference>
<gene>
    <name evidence="28" type="primary">srgap1b</name>
</gene>
<dbReference type="GO" id="GO:0014069">
    <property type="term" value="C:postsynaptic density"/>
    <property type="evidence" value="ECO:0007669"/>
    <property type="project" value="UniProtKB-SubCell"/>
</dbReference>
<proteinExistence type="predicted"/>
<keyword evidence="6 21" id="KW-0728">SH3 domain</keyword>
<dbReference type="PROSITE" id="PS50002">
    <property type="entry name" value="SH3"/>
    <property type="match status" value="1"/>
</dbReference>
<dbReference type="GO" id="GO:0030027">
    <property type="term" value="C:lamellipodium"/>
    <property type="evidence" value="ECO:0007669"/>
    <property type="project" value="UniProtKB-SubCell"/>
</dbReference>
<feature type="region of interest" description="Disordered" evidence="24">
    <location>
        <begin position="741"/>
        <end position="785"/>
    </location>
</feature>
<dbReference type="Ensembl" id="ENSSANT00000098088.1">
    <property type="protein sequence ID" value="ENSSANP00000092342.1"/>
    <property type="gene ID" value="ENSSANG00000044024.1"/>
</dbReference>
<feature type="region of interest" description="Disordered" evidence="24">
    <location>
        <begin position="798"/>
        <end position="818"/>
    </location>
</feature>
<dbReference type="Pfam" id="PF00620">
    <property type="entry name" value="RhoGAP"/>
    <property type="match status" value="1"/>
</dbReference>
<keyword evidence="8" id="KW-1003">Cell membrane</keyword>
<evidence type="ECO:0000256" key="6">
    <source>
        <dbReference type="ARBA" id="ARBA00022443"/>
    </source>
</evidence>
<feature type="compositionally biased region" description="Low complexity" evidence="24">
    <location>
        <begin position="934"/>
        <end position="961"/>
    </location>
</feature>
<dbReference type="SUPFAM" id="SSF50044">
    <property type="entry name" value="SH3-domain"/>
    <property type="match status" value="1"/>
</dbReference>
<feature type="region of interest" description="Disordered" evidence="24">
    <location>
        <begin position="830"/>
        <end position="884"/>
    </location>
</feature>
<dbReference type="PANTHER" id="PTHR14166">
    <property type="entry name" value="SLIT-ROBO RHO GTPASE ACTIVATING PROTEIN"/>
    <property type="match status" value="1"/>
</dbReference>
<keyword evidence="15" id="KW-0628">Postsynaptic cell membrane</keyword>
<evidence type="ECO:0000256" key="12">
    <source>
        <dbReference type="ARBA" id="ARBA00023054"/>
    </source>
</evidence>
<evidence type="ECO:0000256" key="21">
    <source>
        <dbReference type="PROSITE-ProRule" id="PRU00192"/>
    </source>
</evidence>
<dbReference type="InterPro" id="IPR051627">
    <property type="entry name" value="SLIT-ROBO_RhoGAP"/>
</dbReference>
<dbReference type="InterPro" id="IPR031160">
    <property type="entry name" value="F_BAR_dom"/>
</dbReference>
<feature type="compositionally biased region" description="Polar residues" evidence="24">
    <location>
        <begin position="744"/>
        <end position="772"/>
    </location>
</feature>
<accession>A0A671S9B8</accession>
<dbReference type="InterPro" id="IPR008936">
    <property type="entry name" value="Rho_GTPase_activation_prot"/>
</dbReference>
<feature type="compositionally biased region" description="Pro residues" evidence="24">
    <location>
        <begin position="962"/>
        <end position="971"/>
    </location>
</feature>
<dbReference type="Pfam" id="PF00611">
    <property type="entry name" value="FCH"/>
    <property type="match status" value="1"/>
</dbReference>
<dbReference type="GO" id="GO:0007165">
    <property type="term" value="P:signal transduction"/>
    <property type="evidence" value="ECO:0007669"/>
    <property type="project" value="InterPro"/>
</dbReference>
<dbReference type="SMART" id="SM00324">
    <property type="entry name" value="RhoGAP"/>
    <property type="match status" value="1"/>
</dbReference>
<evidence type="ECO:0000313" key="28">
    <source>
        <dbReference type="Ensembl" id="ENSSANP00000092342.1"/>
    </source>
</evidence>
<dbReference type="FunFam" id="1.10.555.10:FF:000010">
    <property type="entry name" value="SLIT-ROBO Rho GTPase-activating protein 1 isoform 2"/>
    <property type="match status" value="1"/>
</dbReference>
<dbReference type="InterPro" id="IPR036028">
    <property type="entry name" value="SH3-like_dom_sf"/>
</dbReference>
<dbReference type="GO" id="GO:0005829">
    <property type="term" value="C:cytosol"/>
    <property type="evidence" value="ECO:0007669"/>
    <property type="project" value="UniProtKB-SubCell"/>
</dbReference>
<keyword evidence="9" id="KW-0963">Cytoplasm</keyword>
<keyword evidence="13" id="KW-0472">Membrane</keyword>
<dbReference type="GO" id="GO:0007399">
    <property type="term" value="P:nervous system development"/>
    <property type="evidence" value="ECO:0007669"/>
    <property type="project" value="UniProtKB-KW"/>
</dbReference>
<feature type="domain" description="F-BAR" evidence="27">
    <location>
        <begin position="1"/>
        <end position="293"/>
    </location>
</feature>